<evidence type="ECO:0000256" key="1">
    <source>
        <dbReference type="SAM" id="Phobius"/>
    </source>
</evidence>
<proteinExistence type="predicted"/>
<reference evidence="2 3" key="1">
    <citation type="submission" date="2008-07" db="EMBL/GenBank/DDBJ databases">
        <authorList>
            <person name="Tandeau de Marsac N."/>
            <person name="Ferriera S."/>
            <person name="Johnson J."/>
            <person name="Kravitz S."/>
            <person name="Beeson K."/>
            <person name="Sutton G."/>
            <person name="Rogers Y.-H."/>
            <person name="Friedman R."/>
            <person name="Frazier M."/>
            <person name="Venter J.C."/>
        </authorList>
    </citation>
    <scope>NUCLEOTIDE SEQUENCE [LARGE SCALE GENOMIC DNA]</scope>
    <source>
        <strain evidence="2 3">PCC 7420</strain>
    </source>
</reference>
<dbReference type="HOGENOM" id="CLU_3268478_0_0_3"/>
<protein>
    <submittedName>
        <fullName evidence="2">Uncharacterized protein</fullName>
    </submittedName>
</protein>
<evidence type="ECO:0000313" key="3">
    <source>
        <dbReference type="Proteomes" id="UP000003835"/>
    </source>
</evidence>
<evidence type="ECO:0000313" key="2">
    <source>
        <dbReference type="EMBL" id="EDX77914.1"/>
    </source>
</evidence>
<keyword evidence="1" id="KW-0472">Membrane</keyword>
<dbReference type="Proteomes" id="UP000003835">
    <property type="component" value="Unassembled WGS sequence"/>
</dbReference>
<sequence length="41" mass="4442">MLKTLEVSTFVVTLYTYSAFVGIAAAGLAIYCLLQQAREEG</sequence>
<keyword evidence="1" id="KW-1133">Transmembrane helix</keyword>
<accession>B4VIS1</accession>
<keyword evidence="3" id="KW-1185">Reference proteome</keyword>
<dbReference type="AlphaFoldDB" id="B4VIS1"/>
<dbReference type="EMBL" id="DS989842">
    <property type="protein sequence ID" value="EDX77914.1"/>
    <property type="molecule type" value="Genomic_DNA"/>
</dbReference>
<organism evidence="2 3">
    <name type="scientific">Coleofasciculus chthonoplastes PCC 7420</name>
    <dbReference type="NCBI Taxonomy" id="118168"/>
    <lineage>
        <taxon>Bacteria</taxon>
        <taxon>Bacillati</taxon>
        <taxon>Cyanobacteriota</taxon>
        <taxon>Cyanophyceae</taxon>
        <taxon>Coleofasciculales</taxon>
        <taxon>Coleofasciculaceae</taxon>
        <taxon>Coleofasciculus</taxon>
    </lineage>
</organism>
<keyword evidence="1" id="KW-0812">Transmembrane</keyword>
<name>B4VIS1_9CYAN</name>
<gene>
    <name evidence="2" type="ORF">MC7420_7652</name>
</gene>
<feature type="transmembrane region" description="Helical" evidence="1">
    <location>
        <begin position="12"/>
        <end position="34"/>
    </location>
</feature>